<reference evidence="4" key="1">
    <citation type="journal article" date="2019" name="Int. J. Syst. Evol. Microbiol.">
        <title>The Global Catalogue of Microorganisms (GCM) 10K type strain sequencing project: providing services to taxonomists for standard genome sequencing and annotation.</title>
        <authorList>
            <consortium name="The Broad Institute Genomics Platform"/>
            <consortium name="The Broad Institute Genome Sequencing Center for Infectious Disease"/>
            <person name="Wu L."/>
            <person name="Ma J."/>
        </authorList>
    </citation>
    <scope>NUCLEOTIDE SEQUENCE [LARGE SCALE GENOMIC DNA]</scope>
    <source>
        <strain evidence="4">KCTC 52094</strain>
    </source>
</reference>
<keyword evidence="4" id="KW-1185">Reference proteome</keyword>
<evidence type="ECO:0000259" key="2">
    <source>
        <dbReference type="Pfam" id="PF03466"/>
    </source>
</evidence>
<evidence type="ECO:0000313" key="4">
    <source>
        <dbReference type="Proteomes" id="UP001595593"/>
    </source>
</evidence>
<dbReference type="InterPro" id="IPR058163">
    <property type="entry name" value="LysR-type_TF_proteobact-type"/>
</dbReference>
<sequence length="240" mass="26383">MERGFGELQLGISSVAARRPQLLKLHSAPSFAAQWLVPRLGRLLTECEGLELRIAAGTDYTRFLADEFDADVVYGAPSSDFLGHASSQGMVMLPLGTEVVTPLCAPSLAKRIRDARDLFDQTLIESDNKRVRWPAWFAANGLPAPPPRGPRFDRSFISISAAADGLGVALESTMLAERELAAGRLVRPLQGICEDVVYTGHWLVFPSSRRYARSMVLFLDWLGKELGVDVDLAITREMPD</sequence>
<comment type="similarity">
    <text evidence="1">Belongs to the LysR transcriptional regulatory family.</text>
</comment>
<dbReference type="EMBL" id="JBHRTN010000009">
    <property type="protein sequence ID" value="MFC3125439.1"/>
    <property type="molecule type" value="Genomic_DNA"/>
</dbReference>
<dbReference type="CDD" id="cd08432">
    <property type="entry name" value="PBP2_GcdR_TrpI_HvrB_AmpR_like"/>
    <property type="match status" value="1"/>
</dbReference>
<protein>
    <submittedName>
        <fullName evidence="3">LysR substrate-binding domain-containing protein</fullName>
    </submittedName>
</protein>
<dbReference type="PANTHER" id="PTHR30537:SF58">
    <property type="entry name" value="HTH-TYPE TRANSCRIPTIONAL REGULATOR PERR"/>
    <property type="match status" value="1"/>
</dbReference>
<feature type="domain" description="LysR substrate-binding" evidence="2">
    <location>
        <begin position="22"/>
        <end position="225"/>
    </location>
</feature>
<evidence type="ECO:0000256" key="1">
    <source>
        <dbReference type="ARBA" id="ARBA00009437"/>
    </source>
</evidence>
<name>A0ABV7G1I9_9PROT</name>
<evidence type="ECO:0000313" key="3">
    <source>
        <dbReference type="EMBL" id="MFC3125439.1"/>
    </source>
</evidence>
<dbReference type="PANTHER" id="PTHR30537">
    <property type="entry name" value="HTH-TYPE TRANSCRIPTIONAL REGULATOR"/>
    <property type="match status" value="1"/>
</dbReference>
<proteinExistence type="inferred from homology"/>
<comment type="caution">
    <text evidence="3">The sequence shown here is derived from an EMBL/GenBank/DDBJ whole genome shotgun (WGS) entry which is preliminary data.</text>
</comment>
<accession>A0ABV7G1I9</accession>
<dbReference type="Pfam" id="PF03466">
    <property type="entry name" value="LysR_substrate"/>
    <property type="match status" value="1"/>
</dbReference>
<dbReference type="Proteomes" id="UP001595593">
    <property type="component" value="Unassembled WGS sequence"/>
</dbReference>
<dbReference type="SUPFAM" id="SSF53850">
    <property type="entry name" value="Periplasmic binding protein-like II"/>
    <property type="match status" value="1"/>
</dbReference>
<dbReference type="InterPro" id="IPR005119">
    <property type="entry name" value="LysR_subst-bd"/>
</dbReference>
<organism evidence="3 4">
    <name type="scientific">Teichococcus globiformis</name>
    <dbReference type="NCBI Taxonomy" id="2307229"/>
    <lineage>
        <taxon>Bacteria</taxon>
        <taxon>Pseudomonadati</taxon>
        <taxon>Pseudomonadota</taxon>
        <taxon>Alphaproteobacteria</taxon>
        <taxon>Acetobacterales</taxon>
        <taxon>Roseomonadaceae</taxon>
        <taxon>Roseomonas</taxon>
    </lineage>
</organism>
<dbReference type="Gene3D" id="3.40.190.10">
    <property type="entry name" value="Periplasmic binding protein-like II"/>
    <property type="match status" value="2"/>
</dbReference>
<gene>
    <name evidence="3" type="ORF">ACFOD4_10230</name>
</gene>